<keyword evidence="1" id="KW-0472">Membrane</keyword>
<evidence type="ECO:0000256" key="1">
    <source>
        <dbReference type="SAM" id="Phobius"/>
    </source>
</evidence>
<dbReference type="OrthoDB" id="965650at2"/>
<dbReference type="EMBL" id="FPCJ01000001">
    <property type="protein sequence ID" value="SFV35815.1"/>
    <property type="molecule type" value="Genomic_DNA"/>
</dbReference>
<protein>
    <submittedName>
        <fullName evidence="2">Uncharacterized protein</fullName>
    </submittedName>
</protein>
<accession>A0A1I7NMH2</accession>
<keyword evidence="3" id="KW-1185">Reference proteome</keyword>
<gene>
    <name evidence="2" type="ORF">SAMN05660895_2326</name>
</gene>
<sequence length="131" mass="14698">MRFVLSALLTALLAFPAGYFLPWWTIAIAGALSAWFLAQRLAFFSFLSAFLAVGLLWFFIAGYIDLQNQHILSRRISELFFHTSNPWPMLILTAITGGLTAGLGAWCGALLRNITSRKKQMTFGKFYGQRT</sequence>
<evidence type="ECO:0000313" key="3">
    <source>
        <dbReference type="Proteomes" id="UP000199537"/>
    </source>
</evidence>
<proteinExistence type="predicted"/>
<dbReference type="Proteomes" id="UP000199537">
    <property type="component" value="Unassembled WGS sequence"/>
</dbReference>
<keyword evidence="1" id="KW-0812">Transmembrane</keyword>
<feature type="transmembrane region" description="Helical" evidence="1">
    <location>
        <begin position="87"/>
        <end position="111"/>
    </location>
</feature>
<dbReference type="RefSeq" id="WP_092460674.1">
    <property type="nucleotide sequence ID" value="NZ_FPCJ01000001.1"/>
</dbReference>
<keyword evidence="1" id="KW-1133">Transmembrane helix</keyword>
<name>A0A1I7NMH2_9BACT</name>
<dbReference type="AlphaFoldDB" id="A0A1I7NMH2"/>
<dbReference type="STRING" id="1393122.SAMN05660895_2326"/>
<feature type="transmembrane region" description="Helical" evidence="1">
    <location>
        <begin position="43"/>
        <end position="66"/>
    </location>
</feature>
<evidence type="ECO:0000313" key="2">
    <source>
        <dbReference type="EMBL" id="SFV35815.1"/>
    </source>
</evidence>
<reference evidence="3" key="1">
    <citation type="submission" date="2016-10" db="EMBL/GenBank/DDBJ databases">
        <authorList>
            <person name="Varghese N."/>
            <person name="Submissions S."/>
        </authorList>
    </citation>
    <scope>NUCLEOTIDE SEQUENCE [LARGE SCALE GENOMIC DNA]</scope>
    <source>
        <strain evidence="3">DSM 14807</strain>
    </source>
</reference>
<organism evidence="2 3">
    <name type="scientific">Thermoflavifilum thermophilum</name>
    <dbReference type="NCBI Taxonomy" id="1393122"/>
    <lineage>
        <taxon>Bacteria</taxon>
        <taxon>Pseudomonadati</taxon>
        <taxon>Bacteroidota</taxon>
        <taxon>Chitinophagia</taxon>
        <taxon>Chitinophagales</taxon>
        <taxon>Chitinophagaceae</taxon>
        <taxon>Thermoflavifilum</taxon>
    </lineage>
</organism>